<dbReference type="InterPro" id="IPR010720">
    <property type="entry name" value="Alpha-L-AF_C"/>
</dbReference>
<dbReference type="InterPro" id="IPR013780">
    <property type="entry name" value="Glyco_hydro_b"/>
</dbReference>
<dbReference type="GO" id="GO:0046373">
    <property type="term" value="P:L-arabinose metabolic process"/>
    <property type="evidence" value="ECO:0007669"/>
    <property type="project" value="InterPro"/>
</dbReference>
<organism evidence="10 11">
    <name type="scientific">Armillaria gallica</name>
    <name type="common">Bulbous honey fungus</name>
    <name type="synonym">Armillaria bulbosa</name>
    <dbReference type="NCBI Taxonomy" id="47427"/>
    <lineage>
        <taxon>Eukaryota</taxon>
        <taxon>Fungi</taxon>
        <taxon>Dikarya</taxon>
        <taxon>Basidiomycota</taxon>
        <taxon>Agaricomycotina</taxon>
        <taxon>Agaricomycetes</taxon>
        <taxon>Agaricomycetidae</taxon>
        <taxon>Agaricales</taxon>
        <taxon>Marasmiineae</taxon>
        <taxon>Physalacriaceae</taxon>
        <taxon>Armillaria</taxon>
    </lineage>
</organism>
<dbReference type="SUPFAM" id="SSF51445">
    <property type="entry name" value="(Trans)glycosidases"/>
    <property type="match status" value="1"/>
</dbReference>
<dbReference type="UniPathway" id="UPA00667"/>
<dbReference type="Gene3D" id="3.20.20.80">
    <property type="entry name" value="Glycosidases"/>
    <property type="match status" value="1"/>
</dbReference>
<evidence type="ECO:0000259" key="9">
    <source>
        <dbReference type="SMART" id="SM00813"/>
    </source>
</evidence>
<dbReference type="STRING" id="47427.A0A2H3E5N3"/>
<gene>
    <name evidence="10" type="ORF">ARMGADRAFT_920250</name>
</gene>
<dbReference type="OrthoDB" id="406864at2759"/>
<dbReference type="InterPro" id="IPR055235">
    <property type="entry name" value="ASD1_cat"/>
</dbReference>
<proteinExistence type="inferred from homology"/>
<evidence type="ECO:0000256" key="6">
    <source>
        <dbReference type="ARBA" id="ARBA00022801"/>
    </source>
</evidence>
<accession>A0A2H3E5N3</accession>
<keyword evidence="5 8" id="KW-0732">Signal</keyword>
<feature type="signal peptide" evidence="8">
    <location>
        <begin position="1"/>
        <end position="17"/>
    </location>
</feature>
<comment type="catalytic activity">
    <reaction evidence="1">
        <text>Hydrolysis of terminal non-reducing alpha-L-arabinofuranoside residues in alpha-L-arabinosides.</text>
        <dbReference type="EC" id="3.2.1.55"/>
    </reaction>
</comment>
<dbReference type="InterPro" id="IPR017853">
    <property type="entry name" value="GH"/>
</dbReference>
<dbReference type="Gene3D" id="2.60.40.1180">
    <property type="entry name" value="Golgi alpha-mannosidase II"/>
    <property type="match status" value="1"/>
</dbReference>
<evidence type="ECO:0000256" key="7">
    <source>
        <dbReference type="ARBA" id="ARBA00023180"/>
    </source>
</evidence>
<evidence type="ECO:0000256" key="8">
    <source>
        <dbReference type="SAM" id="SignalP"/>
    </source>
</evidence>
<comment type="similarity">
    <text evidence="3">Belongs to the glycosyl hydrolase 51 family.</text>
</comment>
<dbReference type="Pfam" id="PF22848">
    <property type="entry name" value="ASD1_dom"/>
    <property type="match status" value="1"/>
</dbReference>
<keyword evidence="6" id="KW-0378">Hydrolase</keyword>
<feature type="chain" id="PRO_5013769794" description="non-reducing end alpha-L-arabinofuranosidase" evidence="8">
    <location>
        <begin position="18"/>
        <end position="636"/>
    </location>
</feature>
<dbReference type="InterPro" id="IPR051563">
    <property type="entry name" value="Glycosyl_Hydrolase_51"/>
</dbReference>
<dbReference type="OMA" id="NEGYWGM"/>
<dbReference type="SMART" id="SM00813">
    <property type="entry name" value="Alpha-L-AF_C"/>
    <property type="match status" value="1"/>
</dbReference>
<protein>
    <recommendedName>
        <fullName evidence="4">non-reducing end alpha-L-arabinofuranosidase</fullName>
        <ecNumber evidence="4">3.2.1.55</ecNumber>
    </recommendedName>
</protein>
<dbReference type="GO" id="GO:0046556">
    <property type="term" value="F:alpha-L-arabinofuranosidase activity"/>
    <property type="evidence" value="ECO:0007669"/>
    <property type="project" value="UniProtKB-EC"/>
</dbReference>
<keyword evidence="7" id="KW-0325">Glycoprotein</keyword>
<dbReference type="Pfam" id="PF06964">
    <property type="entry name" value="Alpha-L-AF_C"/>
    <property type="match status" value="1"/>
</dbReference>
<dbReference type="PANTHER" id="PTHR31776">
    <property type="entry name" value="ALPHA-L-ARABINOFURANOSIDASE 1"/>
    <property type="match status" value="1"/>
</dbReference>
<evidence type="ECO:0000313" key="10">
    <source>
        <dbReference type="EMBL" id="PBK98458.1"/>
    </source>
</evidence>
<evidence type="ECO:0000256" key="5">
    <source>
        <dbReference type="ARBA" id="ARBA00022729"/>
    </source>
</evidence>
<dbReference type="GO" id="GO:0031222">
    <property type="term" value="P:arabinan catabolic process"/>
    <property type="evidence" value="ECO:0007669"/>
    <property type="project" value="UniProtKB-UniPathway"/>
</dbReference>
<dbReference type="EMBL" id="KZ293648">
    <property type="protein sequence ID" value="PBK98458.1"/>
    <property type="molecule type" value="Genomic_DNA"/>
</dbReference>
<dbReference type="AlphaFoldDB" id="A0A2H3E5N3"/>
<evidence type="ECO:0000313" key="11">
    <source>
        <dbReference type="Proteomes" id="UP000217790"/>
    </source>
</evidence>
<evidence type="ECO:0000256" key="2">
    <source>
        <dbReference type="ARBA" id="ARBA00004834"/>
    </source>
</evidence>
<evidence type="ECO:0000256" key="1">
    <source>
        <dbReference type="ARBA" id="ARBA00001462"/>
    </source>
</evidence>
<keyword evidence="11" id="KW-1185">Reference proteome</keyword>
<dbReference type="InParanoid" id="A0A2H3E5N3"/>
<dbReference type="Proteomes" id="UP000217790">
    <property type="component" value="Unassembled WGS sequence"/>
</dbReference>
<dbReference type="PANTHER" id="PTHR31776:SF0">
    <property type="entry name" value="ALPHA-L-ARABINOFURANOSIDASE 1"/>
    <property type="match status" value="1"/>
</dbReference>
<evidence type="ECO:0000256" key="4">
    <source>
        <dbReference type="ARBA" id="ARBA00012670"/>
    </source>
</evidence>
<reference evidence="11" key="1">
    <citation type="journal article" date="2017" name="Nat. Ecol. Evol.">
        <title>Genome expansion and lineage-specific genetic innovations in the forest pathogenic fungi Armillaria.</title>
        <authorList>
            <person name="Sipos G."/>
            <person name="Prasanna A.N."/>
            <person name="Walter M.C."/>
            <person name="O'Connor E."/>
            <person name="Balint B."/>
            <person name="Krizsan K."/>
            <person name="Kiss B."/>
            <person name="Hess J."/>
            <person name="Varga T."/>
            <person name="Slot J."/>
            <person name="Riley R."/>
            <person name="Boka B."/>
            <person name="Rigling D."/>
            <person name="Barry K."/>
            <person name="Lee J."/>
            <person name="Mihaltcheva S."/>
            <person name="LaButti K."/>
            <person name="Lipzen A."/>
            <person name="Waldron R."/>
            <person name="Moloney N.M."/>
            <person name="Sperisen C."/>
            <person name="Kredics L."/>
            <person name="Vagvoelgyi C."/>
            <person name="Patrignani A."/>
            <person name="Fitzpatrick D."/>
            <person name="Nagy I."/>
            <person name="Doyle S."/>
            <person name="Anderson J.B."/>
            <person name="Grigoriev I.V."/>
            <person name="Gueldener U."/>
            <person name="Muensterkoetter M."/>
            <person name="Nagy L.G."/>
        </authorList>
    </citation>
    <scope>NUCLEOTIDE SEQUENCE [LARGE SCALE GENOMIC DNA]</scope>
    <source>
        <strain evidence="11">Ar21-2</strain>
    </source>
</reference>
<feature type="domain" description="Alpha-L-arabinofuranosidase C-terminal" evidence="9">
    <location>
        <begin position="444"/>
        <end position="627"/>
    </location>
</feature>
<name>A0A2H3E5N3_ARMGA</name>
<comment type="pathway">
    <text evidence="2">Glycan metabolism; L-arabinan degradation.</text>
</comment>
<evidence type="ECO:0000256" key="3">
    <source>
        <dbReference type="ARBA" id="ARBA00007186"/>
    </source>
</evidence>
<dbReference type="EC" id="3.2.1.55" evidence="4"/>
<sequence>MIFLVGFILLSIGSALSQITVSVSPTASHPIPTTLWGQMYEVNAGDGGLYAELLQNRAFQQVAAGTSAALKAWYSVNSALLTVVNETEPVSSALPNALKVTVASDATGPVGFGNTGYFGMKFTAGNTYNASFYYRFPENPDFIGELNASLQTSAGNVLASTSVLVAGNQTSWKQVFVSLTPDITPDATDNVFVVTTDGAAASGLTINFAMFSLFPPTFKNRQNGMRIDIAEVSTLQAMKPSFFRFPGGNNLVCRGQNTASRWVWNTTLGHLVDRPGRSGDWGYINTDGLGLLEYLLWCEDLEMEPIMAVWAGYGLGGQSIAEDDLEPYIQSAIDQALFIYIAAARRAELGHPEPFKLTYVEIGNEVRPSLRIGRYGYRWNLYVTALQVEFPNLHFIATTFPFNPILDPTPTEYDVHVYQSSTWMSENSFYYDGFQRNGTKYFEGEYATTKNDQGVFPSTTRSTFQYSTVEAATADAVFMTGFERNADIVFAASYAPLLQVNASFFRTILHPNLVVFDAGAVYPSVSYYVQQLFGFYRGDEYIPSTLPARNGTVFWSVVRKTSVINRNDNATDVTFQLPFNVSNTATVTVLTGAKTSANTPSNPDLVLPQTSSIFTGSTFDYSAPPFSVNVLVLNID</sequence>